<dbReference type="InterPro" id="IPR051531">
    <property type="entry name" value="N-acetyltransferase"/>
</dbReference>
<keyword evidence="2" id="KW-0012">Acyltransferase</keyword>
<comment type="similarity">
    <text evidence="3">Belongs to the acetyltransferase family. RimJ subfamily.</text>
</comment>
<evidence type="ECO:0000259" key="4">
    <source>
        <dbReference type="PROSITE" id="PS51186"/>
    </source>
</evidence>
<keyword evidence="1 5" id="KW-0808">Transferase</keyword>
<evidence type="ECO:0000256" key="2">
    <source>
        <dbReference type="ARBA" id="ARBA00023315"/>
    </source>
</evidence>
<evidence type="ECO:0000313" key="5">
    <source>
        <dbReference type="EMBL" id="QGQ94112.1"/>
    </source>
</evidence>
<organism evidence="5 6">
    <name type="scientific">Paenibacillus psychroresistens</name>
    <dbReference type="NCBI Taxonomy" id="1778678"/>
    <lineage>
        <taxon>Bacteria</taxon>
        <taxon>Bacillati</taxon>
        <taxon>Bacillota</taxon>
        <taxon>Bacilli</taxon>
        <taxon>Bacillales</taxon>
        <taxon>Paenibacillaceae</taxon>
        <taxon>Paenibacillus</taxon>
    </lineage>
</organism>
<dbReference type="OrthoDB" id="2631610at2"/>
<dbReference type="KEGG" id="ppsc:EHS13_03920"/>
<dbReference type="InterPro" id="IPR000182">
    <property type="entry name" value="GNAT_dom"/>
</dbReference>
<dbReference type="Proteomes" id="UP000426246">
    <property type="component" value="Chromosome"/>
</dbReference>
<dbReference type="RefSeq" id="WP_155699110.1">
    <property type="nucleotide sequence ID" value="NZ_CP034235.1"/>
</dbReference>
<dbReference type="Gene3D" id="3.40.630.30">
    <property type="match status" value="1"/>
</dbReference>
<dbReference type="SUPFAM" id="SSF55729">
    <property type="entry name" value="Acyl-CoA N-acyltransferases (Nat)"/>
    <property type="match status" value="1"/>
</dbReference>
<dbReference type="PANTHER" id="PTHR43792">
    <property type="entry name" value="GNAT FAMILY, PUTATIVE (AFU_ORTHOLOGUE AFUA_3G00765)-RELATED-RELATED"/>
    <property type="match status" value="1"/>
</dbReference>
<dbReference type="GO" id="GO:0008999">
    <property type="term" value="F:protein-N-terminal-alanine acetyltransferase activity"/>
    <property type="evidence" value="ECO:0007669"/>
    <property type="project" value="TreeGrafter"/>
</dbReference>
<dbReference type="Pfam" id="PF13302">
    <property type="entry name" value="Acetyltransf_3"/>
    <property type="match status" value="1"/>
</dbReference>
<feature type="domain" description="N-acetyltransferase" evidence="4">
    <location>
        <begin position="10"/>
        <end position="167"/>
    </location>
</feature>
<reference evidence="6" key="1">
    <citation type="submission" date="2018-11" db="EMBL/GenBank/DDBJ databases">
        <title>Complete genome sequence of Paenibacillus sp. ML311-T8.</title>
        <authorList>
            <person name="Nam Y.-D."/>
            <person name="Kang J."/>
            <person name="Chung W.-H."/>
            <person name="Park Y.S."/>
        </authorList>
    </citation>
    <scope>NUCLEOTIDE SEQUENCE [LARGE SCALE GENOMIC DNA]</scope>
    <source>
        <strain evidence="6">ML311-T8</strain>
    </source>
</reference>
<name>A0A6B8RF56_9BACL</name>
<dbReference type="GO" id="GO:0005737">
    <property type="term" value="C:cytoplasm"/>
    <property type="evidence" value="ECO:0007669"/>
    <property type="project" value="TreeGrafter"/>
</dbReference>
<sequence length="172" mass="19168">MAERINAEKVQIKEWAEENLTLLKLINAPEMMEHLGGPESEEQIIARHKRYLAIGGRGTGRMFSIVLLPGLEVVGSVGYWDSVWQDESVYEIGWSVLPAFQGRGLATAAVAEAIVIASKEHKHSSIHAFPSISNPASNAVCRKLNFSLIRECEFEYPPGNRMNCNDWSLEIT</sequence>
<dbReference type="PANTHER" id="PTHR43792:SF8">
    <property type="entry name" value="[RIBOSOMAL PROTEIN US5]-ALANINE N-ACETYLTRANSFERASE"/>
    <property type="match status" value="1"/>
</dbReference>
<dbReference type="AlphaFoldDB" id="A0A6B8RF56"/>
<dbReference type="PROSITE" id="PS51186">
    <property type="entry name" value="GNAT"/>
    <property type="match status" value="1"/>
</dbReference>
<proteinExistence type="inferred from homology"/>
<gene>
    <name evidence="5" type="ORF">EHS13_03920</name>
</gene>
<protein>
    <submittedName>
        <fullName evidence="5">N-acetyltransferase</fullName>
    </submittedName>
</protein>
<dbReference type="InterPro" id="IPR016181">
    <property type="entry name" value="Acyl_CoA_acyltransferase"/>
</dbReference>
<keyword evidence="6" id="KW-1185">Reference proteome</keyword>
<dbReference type="EMBL" id="CP034235">
    <property type="protein sequence ID" value="QGQ94112.1"/>
    <property type="molecule type" value="Genomic_DNA"/>
</dbReference>
<evidence type="ECO:0000313" key="6">
    <source>
        <dbReference type="Proteomes" id="UP000426246"/>
    </source>
</evidence>
<accession>A0A6B8RF56</accession>
<evidence type="ECO:0000256" key="1">
    <source>
        <dbReference type="ARBA" id="ARBA00022679"/>
    </source>
</evidence>
<evidence type="ECO:0000256" key="3">
    <source>
        <dbReference type="ARBA" id="ARBA00038502"/>
    </source>
</evidence>